<proteinExistence type="predicted"/>
<accession>A0A3B0U828</accession>
<name>A0A3B0U828_9ZZZZ</name>
<protein>
    <submittedName>
        <fullName evidence="1">Uncharacterized protein</fullName>
    </submittedName>
</protein>
<dbReference type="EMBL" id="UOEL01000126">
    <property type="protein sequence ID" value="VAW15576.1"/>
    <property type="molecule type" value="Genomic_DNA"/>
</dbReference>
<dbReference type="AlphaFoldDB" id="A0A3B0U828"/>
<sequence>MSDDSEYRECPEKPIVEVISALVIHRMQHPKKIEHPPFVIAKGLYITVVLRNIYCCICWFAKSNGVGG</sequence>
<gene>
    <name evidence="1" type="ORF">MNBD_BACTEROID03-1888</name>
</gene>
<evidence type="ECO:0000313" key="1">
    <source>
        <dbReference type="EMBL" id="VAW15576.1"/>
    </source>
</evidence>
<organism evidence="1">
    <name type="scientific">hydrothermal vent metagenome</name>
    <dbReference type="NCBI Taxonomy" id="652676"/>
    <lineage>
        <taxon>unclassified sequences</taxon>
        <taxon>metagenomes</taxon>
        <taxon>ecological metagenomes</taxon>
    </lineage>
</organism>
<reference evidence="1" key="1">
    <citation type="submission" date="2018-06" db="EMBL/GenBank/DDBJ databases">
        <authorList>
            <person name="Zhirakovskaya E."/>
        </authorList>
    </citation>
    <scope>NUCLEOTIDE SEQUENCE</scope>
</reference>